<keyword evidence="2" id="KW-1015">Disulfide bond</keyword>
<sequence>MHPPLDRPHPDCQDVIKALKACHKDTWKKYTGGCNEAKVALDQCFGREKKRLLAEENKDWGERQVQQQEIMKDVFGRQETYYEFLAKDPEYQKEMAKHQQPPPPQTS</sequence>
<dbReference type="InterPro" id="IPR013892">
    <property type="entry name" value="Cyt_c_biogenesis_Cmc1-like"/>
</dbReference>
<proteinExistence type="inferred from homology"/>
<evidence type="ECO:0000256" key="2">
    <source>
        <dbReference type="ARBA" id="ARBA00023157"/>
    </source>
</evidence>
<evidence type="ECO:0000313" key="4">
    <source>
        <dbReference type="EMBL" id="CAD9959537.1"/>
    </source>
</evidence>
<comment type="similarity">
    <text evidence="1 3">Belongs to the CMC family.</text>
</comment>
<evidence type="ECO:0000256" key="3">
    <source>
        <dbReference type="RuleBase" id="RU364104"/>
    </source>
</evidence>
<dbReference type="EMBL" id="HBHT01013755">
    <property type="protein sequence ID" value="CAD9959537.1"/>
    <property type="molecule type" value="Transcribed_RNA"/>
</dbReference>
<gene>
    <name evidence="4" type="ORF">APAL1065_LOCUS9231</name>
</gene>
<protein>
    <recommendedName>
        <fullName evidence="3">COX assembly mitochondrial protein</fullName>
    </recommendedName>
</protein>
<dbReference type="AlphaFoldDB" id="A0A7S3DN66"/>
<evidence type="ECO:0000256" key="1">
    <source>
        <dbReference type="ARBA" id="ARBA00007347"/>
    </source>
</evidence>
<dbReference type="GO" id="GO:0005739">
    <property type="term" value="C:mitochondrion"/>
    <property type="evidence" value="ECO:0007669"/>
    <property type="project" value="UniProtKB-SubCell"/>
</dbReference>
<reference evidence="4" key="1">
    <citation type="submission" date="2021-01" db="EMBL/GenBank/DDBJ databases">
        <authorList>
            <person name="Corre E."/>
            <person name="Pelletier E."/>
            <person name="Niang G."/>
            <person name="Scheremetjew M."/>
            <person name="Finn R."/>
            <person name="Kale V."/>
            <person name="Holt S."/>
            <person name="Cochrane G."/>
            <person name="Meng A."/>
            <person name="Brown T."/>
            <person name="Cohen L."/>
        </authorList>
    </citation>
    <scope>NUCLEOTIDE SEQUENCE</scope>
    <source>
        <strain evidence="4">CCMP125</strain>
    </source>
</reference>
<accession>A0A7S3DN66</accession>
<keyword evidence="3" id="KW-0496">Mitochondrion</keyword>
<name>A0A7S3DN66_9STRA</name>
<comment type="subcellular location">
    <subcellularLocation>
        <location evidence="3">Mitochondrion</location>
    </subcellularLocation>
</comment>
<organism evidence="4">
    <name type="scientific">Entomoneis paludosa</name>
    <dbReference type="NCBI Taxonomy" id="265537"/>
    <lineage>
        <taxon>Eukaryota</taxon>
        <taxon>Sar</taxon>
        <taxon>Stramenopiles</taxon>
        <taxon>Ochrophyta</taxon>
        <taxon>Bacillariophyta</taxon>
        <taxon>Bacillariophyceae</taxon>
        <taxon>Bacillariophycidae</taxon>
        <taxon>Entomoneidaceae</taxon>
        <taxon>Entomoneis</taxon>
    </lineage>
</organism>
<dbReference type="Pfam" id="PF08583">
    <property type="entry name" value="Cmc1"/>
    <property type="match status" value="1"/>
</dbReference>